<dbReference type="RefSeq" id="XP_008604523.1">
    <property type="nucleotide sequence ID" value="XM_008606301.1"/>
</dbReference>
<keyword evidence="1" id="KW-1133">Transmembrane helix</keyword>
<feature type="transmembrane region" description="Helical" evidence="1">
    <location>
        <begin position="176"/>
        <end position="198"/>
    </location>
</feature>
<dbReference type="EMBL" id="JH767133">
    <property type="protein sequence ID" value="EQC41954.1"/>
    <property type="molecule type" value="Genomic_DNA"/>
</dbReference>
<feature type="transmembrane region" description="Helical" evidence="1">
    <location>
        <begin position="210"/>
        <end position="229"/>
    </location>
</feature>
<feature type="transmembrane region" description="Helical" evidence="1">
    <location>
        <begin position="103"/>
        <end position="123"/>
    </location>
</feature>
<dbReference type="OrthoDB" id="72195at2759"/>
<sequence>MNVAEIHAVMLAANAPPAKDTTLKEILCDYETKRYDELQFGLIQGQTQMNGRTLQFAPSYEDGYTRSTQEASRGRIRAVFLVGLLVYAGLMGHSWYLTPPSTLVLALDVGVALLAFAIGLGLTFAPCINLEGVTCGVFFVVASVLIAKKPLQRSHGPVLPLMLLLIPIFGLTRMRFLTSCVLGVGILLLYMVVQLFASVYVDGADAARDVMYQVFNYAIRVFGGMVSHYRQEVLRRRNYALELPFQGLLDGDEAMLIVSSVSTSSLWHPWSLSFAHAELEAAFYRFWYLLDPFPFENVHDPALHRRVFGTVRYALLSVLLAQVLLAIQDVKLLPSSIQDLAWCTRFGVVVPAYLLMASVLYGLSHSFAARALPSQTALSEEASRLTYAAYLKQSLLDHILLHAHGGYVRYAQWLAGLVVLLHIAAMATLVLLVYSNPASQRWTDLYFMGLLNALLFVHRSGFRVRFVYASTTTAIAGAVFIGVSALYLERNIWVPYACYCGAILLLGSVTSYEEESLRRSFFVLRSLRTSQFRQWRASVVKVQSWMRRRLRKKLQNLRRRHAPTSAPNPTADGTSARLATATRVGVYGQVVQVLAEVL</sequence>
<dbReference type="OMA" id="LAWCTRF"/>
<name>T0QUV1_SAPDV</name>
<reference evidence="2 3" key="1">
    <citation type="submission" date="2012-04" db="EMBL/GenBank/DDBJ databases">
        <title>The Genome Sequence of Saprolegnia declina VS20.</title>
        <authorList>
            <consortium name="The Broad Institute Genome Sequencing Platform"/>
            <person name="Russ C."/>
            <person name="Nusbaum C."/>
            <person name="Tyler B."/>
            <person name="van West P."/>
            <person name="Dieguez-Uribeondo J."/>
            <person name="de Bruijn I."/>
            <person name="Tripathy S."/>
            <person name="Jiang R."/>
            <person name="Young S.K."/>
            <person name="Zeng Q."/>
            <person name="Gargeya S."/>
            <person name="Fitzgerald M."/>
            <person name="Haas B."/>
            <person name="Abouelleil A."/>
            <person name="Alvarado L."/>
            <person name="Arachchi H.M."/>
            <person name="Berlin A."/>
            <person name="Chapman S.B."/>
            <person name="Goldberg J."/>
            <person name="Griggs A."/>
            <person name="Gujja S."/>
            <person name="Hansen M."/>
            <person name="Howarth C."/>
            <person name="Imamovic A."/>
            <person name="Larimer J."/>
            <person name="McCowen C."/>
            <person name="Montmayeur A."/>
            <person name="Murphy C."/>
            <person name="Neiman D."/>
            <person name="Pearson M."/>
            <person name="Priest M."/>
            <person name="Roberts A."/>
            <person name="Saif S."/>
            <person name="Shea T."/>
            <person name="Sisk P."/>
            <person name="Sykes S."/>
            <person name="Wortman J."/>
            <person name="Nusbaum C."/>
            <person name="Birren B."/>
        </authorList>
    </citation>
    <scope>NUCLEOTIDE SEQUENCE [LARGE SCALE GENOMIC DNA]</scope>
    <source>
        <strain evidence="2 3">VS20</strain>
    </source>
</reference>
<proteinExistence type="predicted"/>
<keyword evidence="1" id="KW-0472">Membrane</keyword>
<feature type="transmembrane region" description="Helical" evidence="1">
    <location>
        <begin position="466"/>
        <end position="487"/>
    </location>
</feature>
<dbReference type="AlphaFoldDB" id="T0QUV1"/>
<feature type="transmembrane region" description="Helical" evidence="1">
    <location>
        <begin position="76"/>
        <end position="97"/>
    </location>
</feature>
<feature type="transmembrane region" description="Helical" evidence="1">
    <location>
        <begin position="130"/>
        <end position="148"/>
    </location>
</feature>
<protein>
    <submittedName>
        <fullName evidence="2">Uncharacterized protein</fullName>
    </submittedName>
</protein>
<feature type="transmembrane region" description="Helical" evidence="1">
    <location>
        <begin position="493"/>
        <end position="512"/>
    </location>
</feature>
<dbReference type="Proteomes" id="UP000030762">
    <property type="component" value="Unassembled WGS sequence"/>
</dbReference>
<dbReference type="eggNOG" id="ENOG502QYVP">
    <property type="taxonomic scope" value="Eukaryota"/>
</dbReference>
<dbReference type="InParanoid" id="T0QUV1"/>
<evidence type="ECO:0000256" key="1">
    <source>
        <dbReference type="SAM" id="Phobius"/>
    </source>
</evidence>
<feature type="transmembrane region" description="Helical" evidence="1">
    <location>
        <begin position="345"/>
        <end position="363"/>
    </location>
</feature>
<evidence type="ECO:0000313" key="2">
    <source>
        <dbReference type="EMBL" id="EQC41954.1"/>
    </source>
</evidence>
<gene>
    <name evidence="2" type="ORF">SDRG_00804</name>
</gene>
<accession>T0QUV1</accession>
<feature type="transmembrane region" description="Helical" evidence="1">
    <location>
        <begin position="413"/>
        <end position="434"/>
    </location>
</feature>
<feature type="transmembrane region" description="Helical" evidence="1">
    <location>
        <begin position="154"/>
        <end position="171"/>
    </location>
</feature>
<keyword evidence="1" id="KW-0812">Transmembrane</keyword>
<dbReference type="GeneID" id="19941531"/>
<dbReference type="VEuPathDB" id="FungiDB:SDRG_00804"/>
<organism evidence="2 3">
    <name type="scientific">Saprolegnia diclina (strain VS20)</name>
    <dbReference type="NCBI Taxonomy" id="1156394"/>
    <lineage>
        <taxon>Eukaryota</taxon>
        <taxon>Sar</taxon>
        <taxon>Stramenopiles</taxon>
        <taxon>Oomycota</taxon>
        <taxon>Saprolegniomycetes</taxon>
        <taxon>Saprolegniales</taxon>
        <taxon>Saprolegniaceae</taxon>
        <taxon>Saprolegnia</taxon>
    </lineage>
</organism>
<keyword evidence="3" id="KW-1185">Reference proteome</keyword>
<evidence type="ECO:0000313" key="3">
    <source>
        <dbReference type="Proteomes" id="UP000030762"/>
    </source>
</evidence>